<proteinExistence type="predicted"/>
<reference evidence="2" key="1">
    <citation type="journal article" date="2020" name="Stud. Mycol.">
        <title>101 Dothideomycetes genomes: a test case for predicting lifestyles and emergence of pathogens.</title>
        <authorList>
            <person name="Haridas S."/>
            <person name="Albert R."/>
            <person name="Binder M."/>
            <person name="Bloem J."/>
            <person name="Labutti K."/>
            <person name="Salamov A."/>
            <person name="Andreopoulos B."/>
            <person name="Baker S."/>
            <person name="Barry K."/>
            <person name="Bills G."/>
            <person name="Bluhm B."/>
            <person name="Cannon C."/>
            <person name="Castanera R."/>
            <person name="Culley D."/>
            <person name="Daum C."/>
            <person name="Ezra D."/>
            <person name="Gonzalez J."/>
            <person name="Henrissat B."/>
            <person name="Kuo A."/>
            <person name="Liang C."/>
            <person name="Lipzen A."/>
            <person name="Lutzoni F."/>
            <person name="Magnuson J."/>
            <person name="Mondo S."/>
            <person name="Nolan M."/>
            <person name="Ohm R."/>
            <person name="Pangilinan J."/>
            <person name="Park H.-J."/>
            <person name="Ramirez L."/>
            <person name="Alfaro M."/>
            <person name="Sun H."/>
            <person name="Tritt A."/>
            <person name="Yoshinaga Y."/>
            <person name="Zwiers L.-H."/>
            <person name="Turgeon B."/>
            <person name="Goodwin S."/>
            <person name="Spatafora J."/>
            <person name="Crous P."/>
            <person name="Grigoriev I."/>
        </authorList>
    </citation>
    <scope>NUCLEOTIDE SEQUENCE</scope>
    <source>
        <strain evidence="2">CBS 207.26</strain>
    </source>
</reference>
<dbReference type="Proteomes" id="UP000800200">
    <property type="component" value="Unassembled WGS sequence"/>
</dbReference>
<feature type="region of interest" description="Disordered" evidence="1">
    <location>
        <begin position="1"/>
        <end position="56"/>
    </location>
</feature>
<dbReference type="EMBL" id="ML994627">
    <property type="protein sequence ID" value="KAF2187292.1"/>
    <property type="molecule type" value="Genomic_DNA"/>
</dbReference>
<name>A0A6A6E929_9PEZI</name>
<evidence type="ECO:0000313" key="3">
    <source>
        <dbReference type="Proteomes" id="UP000800200"/>
    </source>
</evidence>
<organism evidence="2 3">
    <name type="scientific">Zopfia rhizophila CBS 207.26</name>
    <dbReference type="NCBI Taxonomy" id="1314779"/>
    <lineage>
        <taxon>Eukaryota</taxon>
        <taxon>Fungi</taxon>
        <taxon>Dikarya</taxon>
        <taxon>Ascomycota</taxon>
        <taxon>Pezizomycotina</taxon>
        <taxon>Dothideomycetes</taxon>
        <taxon>Dothideomycetes incertae sedis</taxon>
        <taxon>Zopfiaceae</taxon>
        <taxon>Zopfia</taxon>
    </lineage>
</organism>
<dbReference type="AlphaFoldDB" id="A0A6A6E929"/>
<evidence type="ECO:0000256" key="1">
    <source>
        <dbReference type="SAM" id="MobiDB-lite"/>
    </source>
</evidence>
<accession>A0A6A6E929</accession>
<evidence type="ECO:0000313" key="2">
    <source>
        <dbReference type="EMBL" id="KAF2187292.1"/>
    </source>
</evidence>
<protein>
    <submittedName>
        <fullName evidence="2">Uncharacterized protein</fullName>
    </submittedName>
</protein>
<dbReference type="OrthoDB" id="3799697at2759"/>
<keyword evidence="3" id="KW-1185">Reference proteome</keyword>
<gene>
    <name evidence="2" type="ORF">K469DRAFT_685822</name>
</gene>
<feature type="compositionally biased region" description="Polar residues" evidence="1">
    <location>
        <begin position="7"/>
        <end position="28"/>
    </location>
</feature>
<sequence length="163" mass="17608">MAPEHNVTLTSVSDASGSNKATYSSSLATAKPHHRTSISLRSSTKTDAEAVQPSTTQRVTSVDFELAYPALQNNAGLGYGAKQRGSAATAWEIPLTEVALAAHNASGGGSFAKGEIEACIDRIERAARDLGFNLPRERFEPEKREIREWIQVQCRWYQTGGGD</sequence>